<feature type="region of interest" description="Disordered" evidence="1">
    <location>
        <begin position="1"/>
        <end position="29"/>
    </location>
</feature>
<proteinExistence type="predicted"/>
<feature type="compositionally biased region" description="Acidic residues" evidence="1">
    <location>
        <begin position="85"/>
        <end position="100"/>
    </location>
</feature>
<accession>A0A8S2UCX7</accession>
<name>A0A8S2UCX7_9BILA</name>
<dbReference type="AlphaFoldDB" id="A0A8S2UCX7"/>
<evidence type="ECO:0000256" key="1">
    <source>
        <dbReference type="SAM" id="MobiDB-lite"/>
    </source>
</evidence>
<sequence length="100" mass="11140">SQERLPSFPLVADMPVYEPGKTTSDGNKDEQIQSELNANINKIITKDDDLTELDATENLTYSDDVLLQKLHASAPNREKNLDASSTDEDVDDANFNELEN</sequence>
<feature type="region of interest" description="Disordered" evidence="1">
    <location>
        <begin position="72"/>
        <end position="100"/>
    </location>
</feature>
<protein>
    <submittedName>
        <fullName evidence="2">Uncharacterized protein</fullName>
    </submittedName>
</protein>
<dbReference type="EMBL" id="CAJOBI010043600">
    <property type="protein sequence ID" value="CAF4336530.1"/>
    <property type="molecule type" value="Genomic_DNA"/>
</dbReference>
<evidence type="ECO:0000313" key="3">
    <source>
        <dbReference type="Proteomes" id="UP000676336"/>
    </source>
</evidence>
<comment type="caution">
    <text evidence="2">The sequence shown here is derived from an EMBL/GenBank/DDBJ whole genome shotgun (WGS) entry which is preliminary data.</text>
</comment>
<gene>
    <name evidence="2" type="ORF">SMN809_LOCUS27609</name>
</gene>
<evidence type="ECO:0000313" key="2">
    <source>
        <dbReference type="EMBL" id="CAF4336530.1"/>
    </source>
</evidence>
<feature type="non-terminal residue" evidence="2">
    <location>
        <position position="100"/>
    </location>
</feature>
<feature type="non-terminal residue" evidence="2">
    <location>
        <position position="1"/>
    </location>
</feature>
<reference evidence="2" key="1">
    <citation type="submission" date="2021-02" db="EMBL/GenBank/DDBJ databases">
        <authorList>
            <person name="Nowell W R."/>
        </authorList>
    </citation>
    <scope>NUCLEOTIDE SEQUENCE</scope>
</reference>
<organism evidence="2 3">
    <name type="scientific">Rotaria magnacalcarata</name>
    <dbReference type="NCBI Taxonomy" id="392030"/>
    <lineage>
        <taxon>Eukaryota</taxon>
        <taxon>Metazoa</taxon>
        <taxon>Spiralia</taxon>
        <taxon>Gnathifera</taxon>
        <taxon>Rotifera</taxon>
        <taxon>Eurotatoria</taxon>
        <taxon>Bdelloidea</taxon>
        <taxon>Philodinida</taxon>
        <taxon>Philodinidae</taxon>
        <taxon>Rotaria</taxon>
    </lineage>
</organism>
<dbReference type="Proteomes" id="UP000676336">
    <property type="component" value="Unassembled WGS sequence"/>
</dbReference>